<dbReference type="InterPro" id="IPR011330">
    <property type="entry name" value="Glyco_hydro/deAcase_b/a-brl"/>
</dbReference>
<feature type="domain" description="NodB homology" evidence="7">
    <location>
        <begin position="124"/>
        <end position="212"/>
    </location>
</feature>
<comment type="function">
    <text evidence="1">Is involved in generating a small heat-stable compound (Nod), an acylated oligomer of N-acetylglucosamine, that stimulates mitosis in various plant protoplasts.</text>
</comment>
<sequence length="413" mass="44223">MTPAGDPPVDRRVLRRRVFRRAGAALAGGIVAGALAALLVAPLAGLLCLAIGLALAARFLHNPGGVPILVYHSVSPDARWLPWARNTSVRPEVLDIHLRTLRRDGWTIVPTEDLIAARTAGAPLPPRAVVLQFDDAYLDNYLFAVPILRDHAAPATIFVSVDFVAPGDIARDGADRCGPSAWQGYMNAAELRALDADPLFAIEAHGTDHARIPVSARSIGPVGRDWKVHAPLLWAAEQGDKSGWYQAPAPPPALAPDAPLPETDSALAGRWWRDDGPETDQAFRIRVAAMLGRAHRDLGAILGRPPRIMAWPFDRSDPLSVAAAHEAGFLAVTGGRGENRADDVRPGDRPVILSRVHLQDRAFGGGPLWLEALALRARVNTAAGRLVWHIPAALATLIRRWRLGPSGTPGAAS</sequence>
<dbReference type="Pfam" id="PF01522">
    <property type="entry name" value="Polysacc_deac_1"/>
    <property type="match status" value="1"/>
</dbReference>
<proteinExistence type="inferred from homology"/>
<evidence type="ECO:0000256" key="3">
    <source>
        <dbReference type="ARBA" id="ARBA00020071"/>
    </source>
</evidence>
<evidence type="ECO:0000259" key="7">
    <source>
        <dbReference type="Pfam" id="PF01522"/>
    </source>
</evidence>
<dbReference type="InterPro" id="IPR002509">
    <property type="entry name" value="NODB_dom"/>
</dbReference>
<dbReference type="SUPFAM" id="SSF88713">
    <property type="entry name" value="Glycoside hydrolase/deacetylase"/>
    <property type="match status" value="1"/>
</dbReference>
<dbReference type="GO" id="GO:0016810">
    <property type="term" value="F:hydrolase activity, acting on carbon-nitrogen (but not peptide) bonds"/>
    <property type="evidence" value="ECO:0007669"/>
    <property type="project" value="InterPro"/>
</dbReference>
<dbReference type="RefSeq" id="WP_055684153.1">
    <property type="nucleotide sequence ID" value="NZ_CXPG01000026.1"/>
</dbReference>
<accession>A0A0M6XVH7</accession>
<keyword evidence="6" id="KW-0812">Transmembrane</keyword>
<gene>
    <name evidence="8" type="ORF">JAN5088_03584</name>
</gene>
<organism evidence="8 9">
    <name type="scientific">Jannaschia rubra</name>
    <dbReference type="NCBI Taxonomy" id="282197"/>
    <lineage>
        <taxon>Bacteria</taxon>
        <taxon>Pseudomonadati</taxon>
        <taxon>Pseudomonadota</taxon>
        <taxon>Alphaproteobacteria</taxon>
        <taxon>Rhodobacterales</taxon>
        <taxon>Roseobacteraceae</taxon>
        <taxon>Jannaschia</taxon>
    </lineage>
</organism>
<dbReference type="AlphaFoldDB" id="A0A0M6XVH7"/>
<keyword evidence="6" id="KW-1133">Transmembrane helix</keyword>
<evidence type="ECO:0000313" key="8">
    <source>
        <dbReference type="EMBL" id="CTQ34788.1"/>
    </source>
</evidence>
<dbReference type="PANTHER" id="PTHR34216">
    <property type="match status" value="1"/>
</dbReference>
<dbReference type="Gene3D" id="3.20.20.370">
    <property type="entry name" value="Glycoside hydrolase/deacetylase"/>
    <property type="match status" value="1"/>
</dbReference>
<dbReference type="EMBL" id="CXPG01000026">
    <property type="protein sequence ID" value="CTQ34788.1"/>
    <property type="molecule type" value="Genomic_DNA"/>
</dbReference>
<protein>
    <recommendedName>
        <fullName evidence="3">Chitooligosaccharide deacetylase</fullName>
    </recommendedName>
    <alternativeName>
        <fullName evidence="5">Nodulation protein B</fullName>
    </alternativeName>
</protein>
<keyword evidence="6" id="KW-0472">Membrane</keyword>
<evidence type="ECO:0000256" key="5">
    <source>
        <dbReference type="ARBA" id="ARBA00032976"/>
    </source>
</evidence>
<dbReference type="PANTHER" id="PTHR34216:SF7">
    <property type="entry name" value="POLY-BETA-1,6-N-ACETYL-D-GLUCOSAMINE N-DEACETYLASE"/>
    <property type="match status" value="1"/>
</dbReference>
<evidence type="ECO:0000256" key="2">
    <source>
        <dbReference type="ARBA" id="ARBA00010973"/>
    </source>
</evidence>
<dbReference type="OrthoDB" id="9782872at2"/>
<dbReference type="InterPro" id="IPR051398">
    <property type="entry name" value="Polysacch_Deacetylase"/>
</dbReference>
<feature type="transmembrane region" description="Helical" evidence="6">
    <location>
        <begin position="24"/>
        <end position="57"/>
    </location>
</feature>
<evidence type="ECO:0000256" key="6">
    <source>
        <dbReference type="SAM" id="Phobius"/>
    </source>
</evidence>
<keyword evidence="4" id="KW-0732">Signal</keyword>
<name>A0A0M6XVH7_9RHOB</name>
<evidence type="ECO:0000256" key="1">
    <source>
        <dbReference type="ARBA" id="ARBA00003236"/>
    </source>
</evidence>
<evidence type="ECO:0000313" key="9">
    <source>
        <dbReference type="Proteomes" id="UP000048908"/>
    </source>
</evidence>
<reference evidence="8 9" key="1">
    <citation type="submission" date="2015-07" db="EMBL/GenBank/DDBJ databases">
        <authorList>
            <person name="Noorani M."/>
        </authorList>
    </citation>
    <scope>NUCLEOTIDE SEQUENCE [LARGE SCALE GENOMIC DNA]</scope>
    <source>
        <strain evidence="8 9">CECT 5088</strain>
    </source>
</reference>
<evidence type="ECO:0000256" key="4">
    <source>
        <dbReference type="ARBA" id="ARBA00022729"/>
    </source>
</evidence>
<comment type="similarity">
    <text evidence="2">Belongs to the polysaccharide deacetylase family.</text>
</comment>
<keyword evidence="9" id="KW-1185">Reference proteome</keyword>
<dbReference type="Proteomes" id="UP000048908">
    <property type="component" value="Unassembled WGS sequence"/>
</dbReference>
<dbReference type="GO" id="GO:0005975">
    <property type="term" value="P:carbohydrate metabolic process"/>
    <property type="evidence" value="ECO:0007669"/>
    <property type="project" value="InterPro"/>
</dbReference>
<dbReference type="STRING" id="282197.SAMN04488517_1175"/>